<evidence type="ECO:0000256" key="3">
    <source>
        <dbReference type="ARBA" id="ARBA00022741"/>
    </source>
</evidence>
<dbReference type="RefSeq" id="WP_052651579.1">
    <property type="nucleotide sequence ID" value="NZ_CCXS01000001.1"/>
</dbReference>
<dbReference type="EMBL" id="CCXS01000001">
    <property type="protein sequence ID" value="CEG22749.1"/>
    <property type="molecule type" value="Genomic_DNA"/>
</dbReference>
<dbReference type="AlphaFoldDB" id="A0A098EK62"/>
<dbReference type="InterPro" id="IPR027417">
    <property type="entry name" value="P-loop_NTPase"/>
</dbReference>
<comment type="similarity">
    <text evidence="1">Belongs to the ABC transporter superfamily.</text>
</comment>
<name>A0A098EK62_9BACL</name>
<dbReference type="CDD" id="cd03255">
    <property type="entry name" value="ABC_MJ0796_LolCDE_FtsE"/>
    <property type="match status" value="1"/>
</dbReference>
<gene>
    <name evidence="6" type="primary">bceA</name>
    <name evidence="6" type="ORF">BN1080_01684</name>
</gene>
<dbReference type="GO" id="GO:0098796">
    <property type="term" value="C:membrane protein complex"/>
    <property type="evidence" value="ECO:0007669"/>
    <property type="project" value="UniProtKB-ARBA"/>
</dbReference>
<dbReference type="GO" id="GO:0005524">
    <property type="term" value="F:ATP binding"/>
    <property type="evidence" value="ECO:0007669"/>
    <property type="project" value="UniProtKB-KW"/>
</dbReference>
<evidence type="ECO:0000259" key="5">
    <source>
        <dbReference type="PROSITE" id="PS50893"/>
    </source>
</evidence>
<proteinExistence type="inferred from homology"/>
<keyword evidence="7" id="KW-1185">Reference proteome</keyword>
<keyword evidence="4 6" id="KW-0067">ATP-binding</keyword>
<keyword evidence="3" id="KW-0547">Nucleotide-binding</keyword>
<evidence type="ECO:0000313" key="7">
    <source>
        <dbReference type="Proteomes" id="UP000043699"/>
    </source>
</evidence>
<dbReference type="GO" id="GO:0022857">
    <property type="term" value="F:transmembrane transporter activity"/>
    <property type="evidence" value="ECO:0007669"/>
    <property type="project" value="UniProtKB-ARBA"/>
</dbReference>
<reference evidence="6 7" key="1">
    <citation type="submission" date="2014-09" db="EMBL/GenBank/DDBJ databases">
        <authorList>
            <person name="Urmite Genomes Urmite Genomes"/>
        </authorList>
    </citation>
    <scope>NUCLEOTIDE SEQUENCE [LARGE SCALE GENOMIC DNA]</scope>
    <source>
        <strain evidence="6 7">ES2</strain>
    </source>
</reference>
<dbReference type="PROSITE" id="PS50893">
    <property type="entry name" value="ABC_TRANSPORTER_2"/>
    <property type="match status" value="1"/>
</dbReference>
<dbReference type="Gene3D" id="3.40.50.300">
    <property type="entry name" value="P-loop containing nucleotide triphosphate hydrolases"/>
    <property type="match status" value="1"/>
</dbReference>
<accession>A0A098EK62</accession>
<organism evidence="6 7">
    <name type="scientific">Planococcus massiliensis</name>
    <dbReference type="NCBI Taxonomy" id="1499687"/>
    <lineage>
        <taxon>Bacteria</taxon>
        <taxon>Bacillati</taxon>
        <taxon>Bacillota</taxon>
        <taxon>Bacilli</taxon>
        <taxon>Bacillales</taxon>
        <taxon>Caryophanaceae</taxon>
        <taxon>Planococcus</taxon>
    </lineage>
</organism>
<keyword evidence="2" id="KW-0813">Transport</keyword>
<dbReference type="PANTHER" id="PTHR42798:SF7">
    <property type="entry name" value="ALPHA-D-RIBOSE 1-METHYLPHOSPHONATE 5-TRIPHOSPHATE SYNTHASE SUBUNIT PHNL"/>
    <property type="match status" value="1"/>
</dbReference>
<protein>
    <submittedName>
        <fullName evidence="6">Bacitracin export ATP-binding protein BceA</fullName>
    </submittedName>
</protein>
<evidence type="ECO:0000313" key="6">
    <source>
        <dbReference type="EMBL" id="CEG22749.1"/>
    </source>
</evidence>
<dbReference type="Pfam" id="PF00005">
    <property type="entry name" value="ABC_tran"/>
    <property type="match status" value="1"/>
</dbReference>
<dbReference type="InterPro" id="IPR003439">
    <property type="entry name" value="ABC_transporter-like_ATP-bd"/>
</dbReference>
<dbReference type="InterPro" id="IPR017911">
    <property type="entry name" value="MacB-like_ATP-bd"/>
</dbReference>
<evidence type="ECO:0000256" key="4">
    <source>
        <dbReference type="ARBA" id="ARBA00022840"/>
    </source>
</evidence>
<dbReference type="STRING" id="1499687.BN1080_01684"/>
<evidence type="ECO:0000256" key="1">
    <source>
        <dbReference type="ARBA" id="ARBA00005417"/>
    </source>
</evidence>
<dbReference type="GO" id="GO:0016887">
    <property type="term" value="F:ATP hydrolysis activity"/>
    <property type="evidence" value="ECO:0007669"/>
    <property type="project" value="InterPro"/>
</dbReference>
<dbReference type="SUPFAM" id="SSF52540">
    <property type="entry name" value="P-loop containing nucleoside triphosphate hydrolases"/>
    <property type="match status" value="1"/>
</dbReference>
<dbReference type="FunFam" id="3.40.50.300:FF:000032">
    <property type="entry name" value="Export ABC transporter ATP-binding protein"/>
    <property type="match status" value="1"/>
</dbReference>
<dbReference type="OrthoDB" id="9791546at2"/>
<dbReference type="SMART" id="SM00382">
    <property type="entry name" value="AAA"/>
    <property type="match status" value="1"/>
</dbReference>
<dbReference type="InterPro" id="IPR003593">
    <property type="entry name" value="AAA+_ATPase"/>
</dbReference>
<sequence length="271" mass="29583">MFTKIKEAIKTNKKTDSHSVLQAVNIRKSFGSKGNVQQVLKGINLRVEKGEFVGIMGPSGAGKTTLLNVLATIDRPTEGTITISGSDISKMKDAQLSAFRRDRLGFIFQDYNLLDTLTVKENILLPVSLGKMRKKIAEAEFRSIADILGITELANKYPHEISGGQKQRTSAARALINQPSMVFADEPTGALDSKAASSLLGNLADVNEKREVTIMMVTHDPLASSYCSRVIFLKDGQIYSELYKGAKTRQAFFQEILNVQAVLGGDSIDAL</sequence>
<dbReference type="Proteomes" id="UP000043699">
    <property type="component" value="Unassembled WGS sequence"/>
</dbReference>
<dbReference type="PANTHER" id="PTHR42798">
    <property type="entry name" value="LIPOPROTEIN-RELEASING SYSTEM ATP-BINDING PROTEIN LOLD"/>
    <property type="match status" value="1"/>
</dbReference>
<evidence type="ECO:0000256" key="2">
    <source>
        <dbReference type="ARBA" id="ARBA00022448"/>
    </source>
</evidence>
<feature type="domain" description="ABC transporter" evidence="5">
    <location>
        <begin position="21"/>
        <end position="260"/>
    </location>
</feature>